<protein>
    <recommendedName>
        <fullName evidence="4">VCBS repeat-containing protein</fullName>
    </recommendedName>
</protein>
<evidence type="ECO:0000313" key="3">
    <source>
        <dbReference type="Proteomes" id="UP000660021"/>
    </source>
</evidence>
<dbReference type="Proteomes" id="UP000660021">
    <property type="component" value="Unassembled WGS sequence"/>
</dbReference>
<keyword evidence="3" id="KW-1185">Reference proteome</keyword>
<accession>A0ABR7HRZ9</accession>
<feature type="chain" id="PRO_5046697114" description="VCBS repeat-containing protein" evidence="1">
    <location>
        <begin position="27"/>
        <end position="466"/>
    </location>
</feature>
<name>A0ABR7HRZ9_9FIRM</name>
<keyword evidence="1" id="KW-0732">Signal</keyword>
<proteinExistence type="predicted"/>
<reference evidence="2 3" key="1">
    <citation type="submission" date="2020-08" db="EMBL/GenBank/DDBJ databases">
        <title>Genome public.</title>
        <authorList>
            <person name="Liu C."/>
            <person name="Sun Q."/>
        </authorList>
    </citation>
    <scope>NUCLEOTIDE SEQUENCE [LARGE SCALE GENOMIC DNA]</scope>
    <source>
        <strain evidence="2 3">New-38</strain>
    </source>
</reference>
<gene>
    <name evidence="2" type="ORF">H8S34_05615</name>
</gene>
<comment type="caution">
    <text evidence="2">The sequence shown here is derived from an EMBL/GenBank/DDBJ whole genome shotgun (WGS) entry which is preliminary data.</text>
</comment>
<feature type="signal peptide" evidence="1">
    <location>
        <begin position="1"/>
        <end position="26"/>
    </location>
</feature>
<dbReference type="SUPFAM" id="SSF69318">
    <property type="entry name" value="Integrin alpha N-terminal domain"/>
    <property type="match status" value="1"/>
</dbReference>
<evidence type="ECO:0008006" key="4">
    <source>
        <dbReference type="Google" id="ProtNLM"/>
    </source>
</evidence>
<dbReference type="InterPro" id="IPR028994">
    <property type="entry name" value="Integrin_alpha_N"/>
</dbReference>
<dbReference type="RefSeq" id="WP_186963282.1">
    <property type="nucleotide sequence ID" value="NZ_JACOPR010000003.1"/>
</dbReference>
<evidence type="ECO:0000313" key="2">
    <source>
        <dbReference type="EMBL" id="MBC5730311.1"/>
    </source>
</evidence>
<dbReference type="EMBL" id="JACOPR010000003">
    <property type="protein sequence ID" value="MBC5730311.1"/>
    <property type="molecule type" value="Genomic_DNA"/>
</dbReference>
<sequence length="466" mass="52297">MKEHKIRRRCLLPAALCLLLAGCAQQSDDNLYRLPELPREFKNLTSEINEVLSQGAEYCAPLGGENIQNIQLQDMDGDGVVDSAIAFFRMTGEESQPKIYIYRQMGETYELEAVIEGPGTGINYIDYVNLDDLPDKEVVVSWQLSDQLHFLSAYSVSSEQVVELLRTDYTAFKLYDMDRDDNEEVLILNTKPEGGSEVELYDFRDGLMEPDSAAPLSKNIGAVQDEGMRKGYLRDAVPALFVTSELSNGINETSSGQVTDILVWEQKEPNARKQLRNITLQPESNTSEGTLNIYAALKPTDINQDGILELATSAAVEEYRPSGSAPNFWLNRWSQYDISGTPYYVCTTYYNKQDGWYLILPDEWEGKITLSRSDAAGGGERAVIFSYWDKESGAEPIPFLTIYRLSGSNRVSRGSLPGRFRLGDSGEDNPTVIYAAELMDGWDCGLDEAGVREHFRIIQTDWDSFD</sequence>
<evidence type="ECO:0000256" key="1">
    <source>
        <dbReference type="SAM" id="SignalP"/>
    </source>
</evidence>
<dbReference type="PROSITE" id="PS51257">
    <property type="entry name" value="PROKAR_LIPOPROTEIN"/>
    <property type="match status" value="1"/>
</dbReference>
<organism evidence="2 3">
    <name type="scientific">Pseudoflavonifractor hominis</name>
    <dbReference type="NCBI Taxonomy" id="2763059"/>
    <lineage>
        <taxon>Bacteria</taxon>
        <taxon>Bacillati</taxon>
        <taxon>Bacillota</taxon>
        <taxon>Clostridia</taxon>
        <taxon>Eubacteriales</taxon>
        <taxon>Oscillospiraceae</taxon>
        <taxon>Pseudoflavonifractor</taxon>
    </lineage>
</organism>